<name>A0A7J6TD27_PEROL</name>
<dbReference type="AlphaFoldDB" id="A0A7J6TD27"/>
<feature type="non-terminal residue" evidence="1">
    <location>
        <position position="1"/>
    </location>
</feature>
<evidence type="ECO:0000313" key="1">
    <source>
        <dbReference type="EMBL" id="KAF4742270.1"/>
    </source>
</evidence>
<evidence type="ECO:0000313" key="2">
    <source>
        <dbReference type="Proteomes" id="UP000553632"/>
    </source>
</evidence>
<comment type="caution">
    <text evidence="1">The sequence shown here is derived from an EMBL/GenBank/DDBJ whole genome shotgun (WGS) entry which is preliminary data.</text>
</comment>
<protein>
    <submittedName>
        <fullName evidence="1">Uncharacterized protein</fullName>
    </submittedName>
</protein>
<reference evidence="1 2" key="1">
    <citation type="submission" date="2020-04" db="EMBL/GenBank/DDBJ databases">
        <title>Perkinsus olseni comparative genomics.</title>
        <authorList>
            <person name="Bogema D.R."/>
        </authorList>
    </citation>
    <scope>NUCLEOTIDE SEQUENCE [LARGE SCALE GENOMIC DNA]</scope>
    <source>
        <strain evidence="1 2">ATCC PRA-207</strain>
    </source>
</reference>
<gene>
    <name evidence="1" type="ORF">FOZ63_022408</name>
</gene>
<organism evidence="1 2">
    <name type="scientific">Perkinsus olseni</name>
    <name type="common">Perkinsus atlanticus</name>
    <dbReference type="NCBI Taxonomy" id="32597"/>
    <lineage>
        <taxon>Eukaryota</taxon>
        <taxon>Sar</taxon>
        <taxon>Alveolata</taxon>
        <taxon>Perkinsozoa</taxon>
        <taxon>Perkinsea</taxon>
        <taxon>Perkinsida</taxon>
        <taxon>Perkinsidae</taxon>
        <taxon>Perkinsus</taxon>
    </lineage>
</organism>
<dbReference type="Proteomes" id="UP000553632">
    <property type="component" value="Unassembled WGS sequence"/>
</dbReference>
<dbReference type="EMBL" id="JABANO010012165">
    <property type="protein sequence ID" value="KAF4742270.1"/>
    <property type="molecule type" value="Genomic_DNA"/>
</dbReference>
<proteinExistence type="predicted"/>
<accession>A0A7J6TD27</accession>
<sequence length="69" mass="7060">DGSKGVPLVTSGGAGAFLHPTHFPPKDILREESVDKRIGKLNNNEFGFAAGGSGLKVPPAVSKPLGTGY</sequence>
<keyword evidence="2" id="KW-1185">Reference proteome</keyword>
<dbReference type="OMA" id="MWYKEEH"/>